<evidence type="ECO:0000313" key="2">
    <source>
        <dbReference type="Proteomes" id="UP000070612"/>
    </source>
</evidence>
<sequence length="83" mass="8775">MTISGDDVRRLLASDASDAVLVLVQGHTEVVPGDQLESDRYRGALQVVSRADLLSRVDGAQLSEHEMAEEAAKLESAIANLGG</sequence>
<evidence type="ECO:0000313" key="1">
    <source>
        <dbReference type="EMBL" id="KWX26131.1"/>
    </source>
</evidence>
<dbReference type="Proteomes" id="UP000070612">
    <property type="component" value="Unassembled WGS sequence"/>
</dbReference>
<organism evidence="1 2">
    <name type="scientific">Mycolicibacterium wolinskyi</name>
    <dbReference type="NCBI Taxonomy" id="59750"/>
    <lineage>
        <taxon>Bacteria</taxon>
        <taxon>Bacillati</taxon>
        <taxon>Actinomycetota</taxon>
        <taxon>Actinomycetes</taxon>
        <taxon>Mycobacteriales</taxon>
        <taxon>Mycobacteriaceae</taxon>
        <taxon>Mycolicibacterium</taxon>
    </lineage>
</organism>
<protein>
    <submittedName>
        <fullName evidence="1">Pyridine nucleotide-disulfide oxidoreductase</fullName>
    </submittedName>
</protein>
<keyword evidence="2" id="KW-1185">Reference proteome</keyword>
<name>A0A132PUV8_9MYCO</name>
<dbReference type="EMBL" id="LGTW01000001">
    <property type="protein sequence ID" value="KWX26131.1"/>
    <property type="molecule type" value="Genomic_DNA"/>
</dbReference>
<dbReference type="AlphaFoldDB" id="A0A132PUV8"/>
<dbReference type="PATRIC" id="fig|59750.3.peg.517"/>
<gene>
    <name evidence="1" type="ORF">AFM11_02520</name>
</gene>
<accession>A0A132PUV8</accession>
<proteinExistence type="predicted"/>
<dbReference type="RefSeq" id="WP_067843306.1">
    <property type="nucleotide sequence ID" value="NZ_LGTW01000001.1"/>
</dbReference>
<reference evidence="1 2" key="1">
    <citation type="submission" date="2015-07" db="EMBL/GenBank/DDBJ databases">
        <title>A draft genome sequence of Mycobacterium wolinskyi.</title>
        <authorList>
            <person name="de Man T.J."/>
            <person name="Perry K.A."/>
            <person name="Coulliette A.D."/>
            <person name="Jensen B."/>
            <person name="Toney N.C."/>
            <person name="Limbago B.M."/>
            <person name="Noble-Wang J."/>
        </authorList>
    </citation>
    <scope>NUCLEOTIDE SEQUENCE [LARGE SCALE GENOMIC DNA]</scope>
    <source>
        <strain evidence="1 2">CDC_01</strain>
    </source>
</reference>
<comment type="caution">
    <text evidence="1">The sequence shown here is derived from an EMBL/GenBank/DDBJ whole genome shotgun (WGS) entry which is preliminary data.</text>
</comment>